<feature type="compositionally biased region" description="Basic and acidic residues" evidence="12">
    <location>
        <begin position="308"/>
        <end position="319"/>
    </location>
</feature>
<evidence type="ECO:0000313" key="15">
    <source>
        <dbReference type="Proteomes" id="UP000242188"/>
    </source>
</evidence>
<keyword evidence="2 11" id="KW-0813">Transport</keyword>
<proteinExistence type="inferred from homology"/>
<accession>A0A210PE89</accession>
<dbReference type="GO" id="GO:0015280">
    <property type="term" value="F:ligand-gated sodium channel activity"/>
    <property type="evidence" value="ECO:0007669"/>
    <property type="project" value="TreeGrafter"/>
</dbReference>
<feature type="compositionally biased region" description="Low complexity" evidence="12">
    <location>
        <begin position="281"/>
        <end position="294"/>
    </location>
</feature>
<gene>
    <name evidence="14" type="ORF">KP79_PYT08496</name>
</gene>
<feature type="transmembrane region" description="Helical" evidence="13">
    <location>
        <begin position="120"/>
        <end position="140"/>
    </location>
</feature>
<dbReference type="PANTHER" id="PTHR11690:SF248">
    <property type="entry name" value="PICKPOCKET 17, ISOFORM A"/>
    <property type="match status" value="1"/>
</dbReference>
<dbReference type="PANTHER" id="PTHR11690">
    <property type="entry name" value="AMILORIDE-SENSITIVE SODIUM CHANNEL-RELATED"/>
    <property type="match status" value="1"/>
</dbReference>
<comment type="caution">
    <text evidence="14">The sequence shown here is derived from an EMBL/GenBank/DDBJ whole genome shotgun (WGS) entry which is preliminary data.</text>
</comment>
<feature type="compositionally biased region" description="Polar residues" evidence="12">
    <location>
        <begin position="247"/>
        <end position="260"/>
    </location>
</feature>
<keyword evidence="8 13" id="KW-0472">Membrane</keyword>
<evidence type="ECO:0000256" key="7">
    <source>
        <dbReference type="ARBA" id="ARBA00023065"/>
    </source>
</evidence>
<dbReference type="InterPro" id="IPR020903">
    <property type="entry name" value="ENaC_CS"/>
</dbReference>
<evidence type="ECO:0000256" key="4">
    <source>
        <dbReference type="ARBA" id="ARBA00022692"/>
    </source>
</evidence>
<reference evidence="14 15" key="1">
    <citation type="journal article" date="2017" name="Nat. Ecol. Evol.">
        <title>Scallop genome provides insights into evolution of bilaterian karyotype and development.</title>
        <authorList>
            <person name="Wang S."/>
            <person name="Zhang J."/>
            <person name="Jiao W."/>
            <person name="Li J."/>
            <person name="Xun X."/>
            <person name="Sun Y."/>
            <person name="Guo X."/>
            <person name="Huan P."/>
            <person name="Dong B."/>
            <person name="Zhang L."/>
            <person name="Hu X."/>
            <person name="Sun X."/>
            <person name="Wang J."/>
            <person name="Zhao C."/>
            <person name="Wang Y."/>
            <person name="Wang D."/>
            <person name="Huang X."/>
            <person name="Wang R."/>
            <person name="Lv J."/>
            <person name="Li Y."/>
            <person name="Zhang Z."/>
            <person name="Liu B."/>
            <person name="Lu W."/>
            <person name="Hui Y."/>
            <person name="Liang J."/>
            <person name="Zhou Z."/>
            <person name="Hou R."/>
            <person name="Li X."/>
            <person name="Liu Y."/>
            <person name="Li H."/>
            <person name="Ning X."/>
            <person name="Lin Y."/>
            <person name="Zhao L."/>
            <person name="Xing Q."/>
            <person name="Dou J."/>
            <person name="Li Y."/>
            <person name="Mao J."/>
            <person name="Guo H."/>
            <person name="Dou H."/>
            <person name="Li T."/>
            <person name="Mu C."/>
            <person name="Jiang W."/>
            <person name="Fu Q."/>
            <person name="Fu X."/>
            <person name="Miao Y."/>
            <person name="Liu J."/>
            <person name="Yu Q."/>
            <person name="Li R."/>
            <person name="Liao H."/>
            <person name="Li X."/>
            <person name="Kong Y."/>
            <person name="Jiang Z."/>
            <person name="Chourrout D."/>
            <person name="Li R."/>
            <person name="Bao Z."/>
        </authorList>
    </citation>
    <scope>NUCLEOTIDE SEQUENCE [LARGE SCALE GENOMIC DNA]</scope>
    <source>
        <strain evidence="14 15">PY_sf001</strain>
    </source>
</reference>
<evidence type="ECO:0000256" key="12">
    <source>
        <dbReference type="SAM" id="MobiDB-lite"/>
    </source>
</evidence>
<feature type="compositionally biased region" description="Basic and acidic residues" evidence="12">
    <location>
        <begin position="327"/>
        <end position="339"/>
    </location>
</feature>
<dbReference type="Pfam" id="PF00858">
    <property type="entry name" value="ASC"/>
    <property type="match status" value="1"/>
</dbReference>
<dbReference type="GO" id="GO:0005886">
    <property type="term" value="C:plasma membrane"/>
    <property type="evidence" value="ECO:0007669"/>
    <property type="project" value="TreeGrafter"/>
</dbReference>
<dbReference type="OrthoDB" id="6021021at2759"/>
<feature type="region of interest" description="Disordered" evidence="12">
    <location>
        <begin position="193"/>
        <end position="344"/>
    </location>
</feature>
<keyword evidence="6" id="KW-0915">Sodium</keyword>
<dbReference type="Gene3D" id="2.60.470.10">
    <property type="entry name" value="Acid-sensing ion channels like domains"/>
    <property type="match status" value="1"/>
</dbReference>
<evidence type="ECO:0000256" key="6">
    <source>
        <dbReference type="ARBA" id="ARBA00023053"/>
    </source>
</evidence>
<dbReference type="PROSITE" id="PS01206">
    <property type="entry name" value="ASC"/>
    <property type="match status" value="1"/>
</dbReference>
<organism evidence="14 15">
    <name type="scientific">Mizuhopecten yessoensis</name>
    <name type="common">Japanese scallop</name>
    <name type="synonym">Patinopecten yessoensis</name>
    <dbReference type="NCBI Taxonomy" id="6573"/>
    <lineage>
        <taxon>Eukaryota</taxon>
        <taxon>Metazoa</taxon>
        <taxon>Spiralia</taxon>
        <taxon>Lophotrochozoa</taxon>
        <taxon>Mollusca</taxon>
        <taxon>Bivalvia</taxon>
        <taxon>Autobranchia</taxon>
        <taxon>Pteriomorphia</taxon>
        <taxon>Pectinida</taxon>
        <taxon>Pectinoidea</taxon>
        <taxon>Pectinidae</taxon>
        <taxon>Mizuhopecten</taxon>
    </lineage>
</organism>
<evidence type="ECO:0000256" key="11">
    <source>
        <dbReference type="RuleBase" id="RU000679"/>
    </source>
</evidence>
<dbReference type="InterPro" id="IPR001873">
    <property type="entry name" value="ENaC"/>
</dbReference>
<keyword evidence="7 11" id="KW-0406">Ion transport</keyword>
<sequence length="734" mass="83539">MSANNSTASGLELISHRSTPTLAGHSDIEHPRHTYKDGFWEPPADYQDAAVRRDEVGRIDSDKLLIFLPIQDQLSVDTVASNDSNKYKSFSKLIKRFSEKTSMQGVPYINNARLWYAKMIWSLLLVIAIGWMCFHLFYLITQFVQWPKQTKIKLSFSNLEMPAVTICNVNPLRNSVFDRASLPLQELIKYVDPKGFDNDEEDDDDEEQTVAESPNPNVTGTGSTPAYNTDGYGTGNVTNTHGTNVTESGVTDSVVNGTSRPQHRNATNGTGNGTINAFGDGSLRTTSRPRTPGTGEAGQPPSNRRKRFVDDFDNDKIDEYLDYDEDDFRKKNEPPRPPRDPIANLEDTFRSLYSNEKRMNRVDMGHQIKDMLISCSFDGYECFPDNFTRYQTMEYGNCYTIQSSAFTSKSSGPKHGLSIILFMENDEYLRGLTQGYGARVTINDQYSFPYPADEGFFVSSAFETHIGLKQINIERLGHPYGTCDDGVEFEQRYRTRYSRQTCQSVCHQQAVIDSCGCHENNDVEVFLQSSLLDNIKRCKTREELQCQFSIGKEFEDKTRECVCETPCKEKQWVRSISTRQWPTEAYTETLLRGVCQRRPQQCKDLISKADDRKISLNFLKIVVYYQDLNHEEINEDPEIETAQFASDVGGAVGLWIGLSILSMFEVFQLIVELCQYGIYKCKHMGNMDSNDKPDLPLGDRKSNVQAPSALNFNQPQFAKDYLYDGRFATARYQY</sequence>
<evidence type="ECO:0000256" key="3">
    <source>
        <dbReference type="ARBA" id="ARBA00022461"/>
    </source>
</evidence>
<evidence type="ECO:0000256" key="10">
    <source>
        <dbReference type="ARBA" id="ARBA00023303"/>
    </source>
</evidence>
<comment type="similarity">
    <text evidence="11">Belongs to the amiloride-sensitive sodium channel (TC 1.A.6) family.</text>
</comment>
<keyword evidence="15" id="KW-1185">Reference proteome</keyword>
<comment type="subcellular location">
    <subcellularLocation>
        <location evidence="1">Membrane</location>
        <topology evidence="1">Multi-pass membrane protein</topology>
    </subcellularLocation>
</comment>
<dbReference type="Gene3D" id="1.10.287.770">
    <property type="entry name" value="YojJ-like"/>
    <property type="match status" value="1"/>
</dbReference>
<evidence type="ECO:0000256" key="8">
    <source>
        <dbReference type="ARBA" id="ARBA00023136"/>
    </source>
</evidence>
<feature type="compositionally biased region" description="Low complexity" evidence="12">
    <location>
        <begin position="235"/>
        <end position="246"/>
    </location>
</feature>
<protein>
    <submittedName>
        <fullName evidence="14">Amiloride-sensitive sodium channel subunit gamma</fullName>
    </submittedName>
</protein>
<keyword evidence="4 11" id="KW-0812">Transmembrane</keyword>
<evidence type="ECO:0000256" key="2">
    <source>
        <dbReference type="ARBA" id="ARBA00022448"/>
    </source>
</evidence>
<evidence type="ECO:0000256" key="9">
    <source>
        <dbReference type="ARBA" id="ARBA00023201"/>
    </source>
</evidence>
<keyword evidence="10 11" id="KW-0407">Ion channel</keyword>
<keyword evidence="9 11" id="KW-0739">Sodium transport</keyword>
<dbReference type="AlphaFoldDB" id="A0A210PE89"/>
<evidence type="ECO:0000313" key="14">
    <source>
        <dbReference type="EMBL" id="OWF34803.1"/>
    </source>
</evidence>
<name>A0A210PE89_MIZYE</name>
<dbReference type="EMBL" id="NEDP02076749">
    <property type="protein sequence ID" value="OWF34803.1"/>
    <property type="molecule type" value="Genomic_DNA"/>
</dbReference>
<feature type="compositionally biased region" description="Acidic residues" evidence="12">
    <location>
        <begin position="198"/>
        <end position="209"/>
    </location>
</feature>
<evidence type="ECO:0000256" key="5">
    <source>
        <dbReference type="ARBA" id="ARBA00022989"/>
    </source>
</evidence>
<dbReference type="PRINTS" id="PR01078">
    <property type="entry name" value="AMINACHANNEL"/>
</dbReference>
<keyword evidence="5 13" id="KW-1133">Transmembrane helix</keyword>
<keyword evidence="3 11" id="KW-0894">Sodium channel</keyword>
<evidence type="ECO:0000256" key="13">
    <source>
        <dbReference type="SAM" id="Phobius"/>
    </source>
</evidence>
<feature type="compositionally biased region" description="Polar residues" evidence="12">
    <location>
        <begin position="210"/>
        <end position="227"/>
    </location>
</feature>
<dbReference type="Proteomes" id="UP000242188">
    <property type="component" value="Unassembled WGS sequence"/>
</dbReference>
<evidence type="ECO:0000256" key="1">
    <source>
        <dbReference type="ARBA" id="ARBA00004141"/>
    </source>
</evidence>